<evidence type="ECO:0000313" key="1">
    <source>
        <dbReference type="EMBL" id="MED6169218.1"/>
    </source>
</evidence>
<proteinExistence type="predicted"/>
<reference evidence="1 2" key="1">
    <citation type="journal article" date="2023" name="Plants (Basel)">
        <title>Bridging the Gap: Combining Genomics and Transcriptomics Approaches to Understand Stylosanthes scabra, an Orphan Legume from the Brazilian Caatinga.</title>
        <authorList>
            <person name="Ferreira-Neto J.R.C."/>
            <person name="da Silva M.D."/>
            <person name="Binneck E."/>
            <person name="de Melo N.F."/>
            <person name="da Silva R.H."/>
            <person name="de Melo A.L.T.M."/>
            <person name="Pandolfi V."/>
            <person name="Bustamante F.O."/>
            <person name="Brasileiro-Vidal A.C."/>
            <person name="Benko-Iseppon A.M."/>
        </authorList>
    </citation>
    <scope>NUCLEOTIDE SEQUENCE [LARGE SCALE GENOMIC DNA]</scope>
    <source>
        <tissue evidence="1">Leaves</tissue>
    </source>
</reference>
<keyword evidence="2" id="KW-1185">Reference proteome</keyword>
<name>A0ABU6VBB3_9FABA</name>
<sequence>MVRACFGPGPRLGHAGARIGRALGLGPRLGHAGARIGRGRFQRHISRVFSGPKPIVKHRLLYIDAKPRMLTFKQDWNCIVWSSATRLIPTLVPAHSK</sequence>
<gene>
    <name evidence="1" type="ORF">PIB30_019512</name>
</gene>
<dbReference type="Proteomes" id="UP001341840">
    <property type="component" value="Unassembled WGS sequence"/>
</dbReference>
<comment type="caution">
    <text evidence="1">The sequence shown here is derived from an EMBL/GenBank/DDBJ whole genome shotgun (WGS) entry which is preliminary data.</text>
</comment>
<evidence type="ECO:0000313" key="2">
    <source>
        <dbReference type="Proteomes" id="UP001341840"/>
    </source>
</evidence>
<accession>A0ABU6VBB3</accession>
<feature type="non-terminal residue" evidence="1">
    <location>
        <position position="97"/>
    </location>
</feature>
<organism evidence="1 2">
    <name type="scientific">Stylosanthes scabra</name>
    <dbReference type="NCBI Taxonomy" id="79078"/>
    <lineage>
        <taxon>Eukaryota</taxon>
        <taxon>Viridiplantae</taxon>
        <taxon>Streptophyta</taxon>
        <taxon>Embryophyta</taxon>
        <taxon>Tracheophyta</taxon>
        <taxon>Spermatophyta</taxon>
        <taxon>Magnoliopsida</taxon>
        <taxon>eudicotyledons</taxon>
        <taxon>Gunneridae</taxon>
        <taxon>Pentapetalae</taxon>
        <taxon>rosids</taxon>
        <taxon>fabids</taxon>
        <taxon>Fabales</taxon>
        <taxon>Fabaceae</taxon>
        <taxon>Papilionoideae</taxon>
        <taxon>50 kb inversion clade</taxon>
        <taxon>dalbergioids sensu lato</taxon>
        <taxon>Dalbergieae</taxon>
        <taxon>Pterocarpus clade</taxon>
        <taxon>Stylosanthes</taxon>
    </lineage>
</organism>
<dbReference type="EMBL" id="JASCZI010151095">
    <property type="protein sequence ID" value="MED6169218.1"/>
    <property type="molecule type" value="Genomic_DNA"/>
</dbReference>
<protein>
    <submittedName>
        <fullName evidence="1">Uncharacterized protein</fullName>
    </submittedName>
</protein>